<dbReference type="Proteomes" id="UP000041254">
    <property type="component" value="Unassembled WGS sequence"/>
</dbReference>
<reference evidence="1 2" key="1">
    <citation type="submission" date="2014-11" db="EMBL/GenBank/DDBJ databases">
        <authorList>
            <person name="Zhu J."/>
            <person name="Qi W."/>
            <person name="Song R."/>
        </authorList>
    </citation>
    <scope>NUCLEOTIDE SEQUENCE [LARGE SCALE GENOMIC DNA]</scope>
</reference>
<protein>
    <submittedName>
        <fullName evidence="1">Uncharacterized protein</fullName>
    </submittedName>
</protein>
<organism evidence="1 2">
    <name type="scientific">Vitrella brassicaformis (strain CCMP3155)</name>
    <dbReference type="NCBI Taxonomy" id="1169540"/>
    <lineage>
        <taxon>Eukaryota</taxon>
        <taxon>Sar</taxon>
        <taxon>Alveolata</taxon>
        <taxon>Colpodellida</taxon>
        <taxon>Vitrellaceae</taxon>
        <taxon>Vitrella</taxon>
    </lineage>
</organism>
<evidence type="ECO:0000313" key="1">
    <source>
        <dbReference type="EMBL" id="CEM38917.1"/>
    </source>
</evidence>
<accession>A0A0G4H5C7</accession>
<dbReference type="VEuPathDB" id="CryptoDB:Vbra_16"/>
<sequence>MKALLCCSRRADLSDAQRNFSLSSEENFPSSLDPGLPFSGDVRESIKALAEVYASRPFSHIEVSAKALERIWQQCCKDERDFAQFYTDMWSEIDNGNEEHRQRCFGPPMWIDLQDK</sequence>
<dbReference type="InParanoid" id="A0A0G4H5C7"/>
<dbReference type="PhylomeDB" id="A0A0G4H5C7"/>
<keyword evidence="2" id="KW-1185">Reference proteome</keyword>
<evidence type="ECO:0000313" key="2">
    <source>
        <dbReference type="Proteomes" id="UP000041254"/>
    </source>
</evidence>
<dbReference type="EMBL" id="CDMY01001014">
    <property type="protein sequence ID" value="CEM38917.1"/>
    <property type="molecule type" value="Genomic_DNA"/>
</dbReference>
<name>A0A0G4H5C7_VITBC</name>
<proteinExistence type="predicted"/>
<gene>
    <name evidence="1" type="ORF">Vbra_16</name>
</gene>
<dbReference type="AlphaFoldDB" id="A0A0G4H5C7"/>